<keyword evidence="2" id="KW-0238">DNA-binding</keyword>
<protein>
    <submittedName>
        <fullName evidence="6">Crp/Fnr family transcriptional regulator</fullName>
    </submittedName>
</protein>
<evidence type="ECO:0000256" key="3">
    <source>
        <dbReference type="ARBA" id="ARBA00023163"/>
    </source>
</evidence>
<dbReference type="InterPro" id="IPR014710">
    <property type="entry name" value="RmlC-like_jellyroll"/>
</dbReference>
<keyword evidence="1" id="KW-0805">Transcription regulation</keyword>
<dbReference type="Gene3D" id="1.10.10.10">
    <property type="entry name" value="Winged helix-like DNA-binding domain superfamily/Winged helix DNA-binding domain"/>
    <property type="match status" value="1"/>
</dbReference>
<dbReference type="RefSeq" id="WP_269402831.1">
    <property type="nucleotide sequence ID" value="NZ_JAPWGW010000003.1"/>
</dbReference>
<keyword evidence="3" id="KW-0804">Transcription</keyword>
<comment type="caution">
    <text evidence="6">The sequence shown here is derived from an EMBL/GenBank/DDBJ whole genome shotgun (WGS) entry which is preliminary data.</text>
</comment>
<evidence type="ECO:0000313" key="6">
    <source>
        <dbReference type="EMBL" id="MCZ4298500.1"/>
    </source>
</evidence>
<dbReference type="Pfam" id="PF13545">
    <property type="entry name" value="HTH_Crp_2"/>
    <property type="match status" value="1"/>
</dbReference>
<evidence type="ECO:0000259" key="4">
    <source>
        <dbReference type="PROSITE" id="PS50042"/>
    </source>
</evidence>
<dbReference type="InterPro" id="IPR018490">
    <property type="entry name" value="cNMP-bd_dom_sf"/>
</dbReference>
<feature type="domain" description="Cyclic nucleotide-binding" evidence="4">
    <location>
        <begin position="1"/>
        <end position="89"/>
    </location>
</feature>
<dbReference type="SUPFAM" id="SSF46785">
    <property type="entry name" value="Winged helix' DNA-binding domain"/>
    <property type="match status" value="1"/>
</dbReference>
<keyword evidence="7" id="KW-1185">Reference proteome</keyword>
<dbReference type="InterPro" id="IPR000595">
    <property type="entry name" value="cNMP-bd_dom"/>
</dbReference>
<proteinExistence type="predicted"/>
<accession>A0ABT4LVW0</accession>
<evidence type="ECO:0000259" key="5">
    <source>
        <dbReference type="PROSITE" id="PS51063"/>
    </source>
</evidence>
<dbReference type="Pfam" id="PF00027">
    <property type="entry name" value="cNMP_binding"/>
    <property type="match status" value="1"/>
</dbReference>
<feature type="domain" description="HTH crp-type" evidence="5">
    <location>
        <begin position="120"/>
        <end position="194"/>
    </location>
</feature>
<dbReference type="InterPro" id="IPR012318">
    <property type="entry name" value="HTH_CRP"/>
</dbReference>
<sequence length="218" mass="24941">MEKDKEDLDKDDVLAKEGEPLNELFILKKGWAIATREETNGRPHIPTVYHPGDIIGLGDAAFARTPNTTIAATRLVVCRFPRERLTDVLRQSPRISGLVLALSMIDQAMLNDRVIVCRRTDGHLRLVLFLLQTMSRLRLMEPLLHDQFHCPLTQEQIGAATGLSAVHVSRSVKKLLELDLIERHKRFFRLKDEAGLNELVGYVNRYERLDLSWVPEDR</sequence>
<name>A0ABT4LVW0_9PROT</name>
<gene>
    <name evidence="6" type="ORF">O4G74_10550</name>
</gene>
<dbReference type="InterPro" id="IPR036390">
    <property type="entry name" value="WH_DNA-bd_sf"/>
</dbReference>
<dbReference type="EMBL" id="JAPWGW010000003">
    <property type="protein sequence ID" value="MCZ4298500.1"/>
    <property type="molecule type" value="Genomic_DNA"/>
</dbReference>
<dbReference type="CDD" id="cd00038">
    <property type="entry name" value="CAP_ED"/>
    <property type="match status" value="1"/>
</dbReference>
<dbReference type="Gene3D" id="2.60.120.10">
    <property type="entry name" value="Jelly Rolls"/>
    <property type="match status" value="1"/>
</dbReference>
<evidence type="ECO:0000256" key="2">
    <source>
        <dbReference type="ARBA" id="ARBA00023125"/>
    </source>
</evidence>
<organism evidence="6 7">
    <name type="scientific">Henriciella marina</name>
    <dbReference type="NCBI Taxonomy" id="453851"/>
    <lineage>
        <taxon>Bacteria</taxon>
        <taxon>Pseudomonadati</taxon>
        <taxon>Pseudomonadota</taxon>
        <taxon>Alphaproteobacteria</taxon>
        <taxon>Hyphomonadales</taxon>
        <taxon>Hyphomonadaceae</taxon>
        <taxon>Henriciella</taxon>
    </lineage>
</organism>
<dbReference type="PROSITE" id="PS50042">
    <property type="entry name" value="CNMP_BINDING_3"/>
    <property type="match status" value="1"/>
</dbReference>
<dbReference type="PROSITE" id="PS51063">
    <property type="entry name" value="HTH_CRP_2"/>
    <property type="match status" value="1"/>
</dbReference>
<dbReference type="SUPFAM" id="SSF51206">
    <property type="entry name" value="cAMP-binding domain-like"/>
    <property type="match status" value="1"/>
</dbReference>
<evidence type="ECO:0000313" key="7">
    <source>
        <dbReference type="Proteomes" id="UP001083770"/>
    </source>
</evidence>
<dbReference type="InterPro" id="IPR036388">
    <property type="entry name" value="WH-like_DNA-bd_sf"/>
</dbReference>
<dbReference type="Proteomes" id="UP001083770">
    <property type="component" value="Unassembled WGS sequence"/>
</dbReference>
<reference evidence="6" key="1">
    <citation type="submission" date="2022-12" db="EMBL/GenBank/DDBJ databases">
        <title>Bacterial isolates from different developmental stages of Nematostella vectensis.</title>
        <authorList>
            <person name="Fraune S."/>
        </authorList>
    </citation>
    <scope>NUCLEOTIDE SEQUENCE</scope>
    <source>
        <strain evidence="6">G21632-S1</strain>
    </source>
</reference>
<evidence type="ECO:0000256" key="1">
    <source>
        <dbReference type="ARBA" id="ARBA00023015"/>
    </source>
</evidence>